<evidence type="ECO:0000313" key="1">
    <source>
        <dbReference type="EMBL" id="VAW59135.1"/>
    </source>
</evidence>
<sequence>MKENKLNLSVSEIASLRIEHKAAKKKRDADRIKTTVLLATGWTVMQVAEILFMDDDTIRRYRAQYDKDGLNGLLKDNYRAKKPTCQKMNGKICQNILMQSCM</sequence>
<organism evidence="1">
    <name type="scientific">hydrothermal vent metagenome</name>
    <dbReference type="NCBI Taxonomy" id="652676"/>
    <lineage>
        <taxon>unclassified sequences</taxon>
        <taxon>metagenomes</taxon>
        <taxon>ecological metagenomes</taxon>
    </lineage>
</organism>
<protein>
    <submittedName>
        <fullName evidence="1">Uncharacterized protein</fullName>
    </submittedName>
</protein>
<proteinExistence type="predicted"/>
<dbReference type="AlphaFoldDB" id="A0A3B0WT19"/>
<name>A0A3B0WT19_9ZZZZ</name>
<reference evidence="1" key="1">
    <citation type="submission" date="2018-06" db="EMBL/GenBank/DDBJ databases">
        <authorList>
            <person name="Zhirakovskaya E."/>
        </authorList>
    </citation>
    <scope>NUCLEOTIDE SEQUENCE</scope>
</reference>
<gene>
    <name evidence="1" type="ORF">MNBD_GAMMA11-2946</name>
</gene>
<dbReference type="EMBL" id="UOFG01000067">
    <property type="protein sequence ID" value="VAW59135.1"/>
    <property type="molecule type" value="Genomic_DNA"/>
</dbReference>
<accession>A0A3B0WT19</accession>
<dbReference type="Pfam" id="PF13551">
    <property type="entry name" value="HTH_29"/>
    <property type="match status" value="1"/>
</dbReference>